<sequence length="416" mass="44385">MSSPPQTPLHRPNSHRRHPSSLDLSYNNNATPSRFSLSRRSSVAYSPITPRSSHGFQAHSSPAPDFGDGGGEDGGGLGNLADELADAWDDEEELAEGEEGEDLSDIPREEVNGLGLALDHDGSVGTNGMGAGINGHHILESAIRDSGIALESSPSATSKTTLSPTRVIGGKHRRNRSRYDGSDYGDDSDLEASEGISAGLEARMAAVESLARRGMEENGSSADQVVQRVTERLRDLGSQAGVESGATRLTTAHSALTTHLAHQTRTLTSLSSSLFSPLSPAPDPEAIDALLPLITSTLDLLPHPPTAPLYALTSLTNSTRDLLQTLSYLSDSLHMSRQSTGIAGRRLRGVKEALAEWRKETEVREEGVRWIERGGWEKRLGEREAGRVCGDVVGGFEEVCGAWRQRLCEGLGVASA</sequence>
<dbReference type="OrthoDB" id="5427526at2759"/>
<feature type="compositionally biased region" description="Polar residues" evidence="1">
    <location>
        <begin position="22"/>
        <end position="60"/>
    </location>
</feature>
<organism evidence="2 3">
    <name type="scientific">Glonium stellatum</name>
    <dbReference type="NCBI Taxonomy" id="574774"/>
    <lineage>
        <taxon>Eukaryota</taxon>
        <taxon>Fungi</taxon>
        <taxon>Dikarya</taxon>
        <taxon>Ascomycota</taxon>
        <taxon>Pezizomycotina</taxon>
        <taxon>Dothideomycetes</taxon>
        <taxon>Pleosporomycetidae</taxon>
        <taxon>Gloniales</taxon>
        <taxon>Gloniaceae</taxon>
        <taxon>Glonium</taxon>
    </lineage>
</organism>
<evidence type="ECO:0000313" key="3">
    <source>
        <dbReference type="Proteomes" id="UP000250140"/>
    </source>
</evidence>
<name>A0A8E2EVT6_9PEZI</name>
<proteinExistence type="predicted"/>
<feature type="region of interest" description="Disordered" evidence="1">
    <location>
        <begin position="1"/>
        <end position="81"/>
    </location>
</feature>
<feature type="compositionally biased region" description="Gly residues" evidence="1">
    <location>
        <begin position="67"/>
        <end position="78"/>
    </location>
</feature>
<protein>
    <submittedName>
        <fullName evidence="2">Uncharacterized protein</fullName>
    </submittedName>
</protein>
<gene>
    <name evidence="2" type="ORF">AOQ84DRAFT_390602</name>
</gene>
<feature type="compositionally biased region" description="Polar residues" evidence="1">
    <location>
        <begin position="152"/>
        <end position="164"/>
    </location>
</feature>
<evidence type="ECO:0000256" key="1">
    <source>
        <dbReference type="SAM" id="MobiDB-lite"/>
    </source>
</evidence>
<keyword evidence="3" id="KW-1185">Reference proteome</keyword>
<accession>A0A8E2EVT6</accession>
<dbReference type="Proteomes" id="UP000250140">
    <property type="component" value="Unassembled WGS sequence"/>
</dbReference>
<dbReference type="AlphaFoldDB" id="A0A8E2EVT6"/>
<dbReference type="EMBL" id="KV750196">
    <property type="protein sequence ID" value="OCL05847.1"/>
    <property type="molecule type" value="Genomic_DNA"/>
</dbReference>
<feature type="region of interest" description="Disordered" evidence="1">
    <location>
        <begin position="151"/>
        <end position="190"/>
    </location>
</feature>
<evidence type="ECO:0000313" key="2">
    <source>
        <dbReference type="EMBL" id="OCL05847.1"/>
    </source>
</evidence>
<reference evidence="2 3" key="1">
    <citation type="journal article" date="2016" name="Nat. Commun.">
        <title>Ectomycorrhizal ecology is imprinted in the genome of the dominant symbiotic fungus Cenococcum geophilum.</title>
        <authorList>
            <consortium name="DOE Joint Genome Institute"/>
            <person name="Peter M."/>
            <person name="Kohler A."/>
            <person name="Ohm R.A."/>
            <person name="Kuo A."/>
            <person name="Krutzmann J."/>
            <person name="Morin E."/>
            <person name="Arend M."/>
            <person name="Barry K.W."/>
            <person name="Binder M."/>
            <person name="Choi C."/>
            <person name="Clum A."/>
            <person name="Copeland A."/>
            <person name="Grisel N."/>
            <person name="Haridas S."/>
            <person name="Kipfer T."/>
            <person name="LaButti K."/>
            <person name="Lindquist E."/>
            <person name="Lipzen A."/>
            <person name="Maire R."/>
            <person name="Meier B."/>
            <person name="Mihaltcheva S."/>
            <person name="Molinier V."/>
            <person name="Murat C."/>
            <person name="Poggeler S."/>
            <person name="Quandt C.A."/>
            <person name="Sperisen C."/>
            <person name="Tritt A."/>
            <person name="Tisserant E."/>
            <person name="Crous P.W."/>
            <person name="Henrissat B."/>
            <person name="Nehls U."/>
            <person name="Egli S."/>
            <person name="Spatafora J.W."/>
            <person name="Grigoriev I.V."/>
            <person name="Martin F.M."/>
        </authorList>
    </citation>
    <scope>NUCLEOTIDE SEQUENCE [LARGE SCALE GENOMIC DNA]</scope>
    <source>
        <strain evidence="2 3">CBS 207.34</strain>
    </source>
</reference>